<evidence type="ECO:0000256" key="1">
    <source>
        <dbReference type="SAM" id="MobiDB-lite"/>
    </source>
</evidence>
<proteinExistence type="predicted"/>
<dbReference type="EMBL" id="BMAV01025163">
    <property type="protein sequence ID" value="GFS38982.1"/>
    <property type="molecule type" value="Genomic_DNA"/>
</dbReference>
<evidence type="ECO:0000313" key="2">
    <source>
        <dbReference type="EMBL" id="GFS38982.1"/>
    </source>
</evidence>
<dbReference type="AlphaFoldDB" id="A0A8X6IBX8"/>
<sequence>SRLRRKPDSRLRRKPKHWRKGGSWKKKKE</sequence>
<gene>
    <name evidence="2" type="ORF">TNIN_404051</name>
</gene>
<keyword evidence="3" id="KW-1185">Reference proteome</keyword>
<feature type="compositionally biased region" description="Basic and acidic residues" evidence="1">
    <location>
        <begin position="1"/>
        <end position="10"/>
    </location>
</feature>
<dbReference type="Proteomes" id="UP000886998">
    <property type="component" value="Unassembled WGS sequence"/>
</dbReference>
<comment type="caution">
    <text evidence="2">The sequence shown here is derived from an EMBL/GenBank/DDBJ whole genome shotgun (WGS) entry which is preliminary data.</text>
</comment>
<name>A0A8X6IBX8_9ARAC</name>
<feature type="non-terminal residue" evidence="2">
    <location>
        <position position="1"/>
    </location>
</feature>
<protein>
    <submittedName>
        <fullName evidence="2">Uncharacterized protein</fullName>
    </submittedName>
</protein>
<accession>A0A8X6IBX8</accession>
<feature type="region of interest" description="Disordered" evidence="1">
    <location>
        <begin position="1"/>
        <end position="29"/>
    </location>
</feature>
<evidence type="ECO:0000313" key="3">
    <source>
        <dbReference type="Proteomes" id="UP000886998"/>
    </source>
</evidence>
<organism evidence="2 3">
    <name type="scientific">Trichonephila inaurata madagascariensis</name>
    <dbReference type="NCBI Taxonomy" id="2747483"/>
    <lineage>
        <taxon>Eukaryota</taxon>
        <taxon>Metazoa</taxon>
        <taxon>Ecdysozoa</taxon>
        <taxon>Arthropoda</taxon>
        <taxon>Chelicerata</taxon>
        <taxon>Arachnida</taxon>
        <taxon>Araneae</taxon>
        <taxon>Araneomorphae</taxon>
        <taxon>Entelegynae</taxon>
        <taxon>Araneoidea</taxon>
        <taxon>Nephilidae</taxon>
        <taxon>Trichonephila</taxon>
        <taxon>Trichonephila inaurata</taxon>
    </lineage>
</organism>
<reference evidence="2" key="1">
    <citation type="submission" date="2020-08" db="EMBL/GenBank/DDBJ databases">
        <title>Multicomponent nature underlies the extraordinary mechanical properties of spider dragline silk.</title>
        <authorList>
            <person name="Kono N."/>
            <person name="Nakamura H."/>
            <person name="Mori M."/>
            <person name="Yoshida Y."/>
            <person name="Ohtoshi R."/>
            <person name="Malay A.D."/>
            <person name="Moran D.A.P."/>
            <person name="Tomita M."/>
            <person name="Numata K."/>
            <person name="Arakawa K."/>
        </authorList>
    </citation>
    <scope>NUCLEOTIDE SEQUENCE</scope>
</reference>
<feature type="compositionally biased region" description="Basic residues" evidence="1">
    <location>
        <begin position="11"/>
        <end position="29"/>
    </location>
</feature>